<feature type="compositionally biased region" description="Basic and acidic residues" evidence="1">
    <location>
        <begin position="412"/>
        <end position="424"/>
    </location>
</feature>
<dbReference type="STRING" id="983966.A0A0H5C3T7"/>
<dbReference type="Proteomes" id="UP000094389">
    <property type="component" value="Unassembled WGS sequence"/>
</dbReference>
<proteinExistence type="predicted"/>
<dbReference type="OrthoDB" id="9932926at2759"/>
<dbReference type="Gene3D" id="3.40.30.10">
    <property type="entry name" value="Glutaredoxin"/>
    <property type="match status" value="1"/>
</dbReference>
<feature type="compositionally biased region" description="Acidic residues" evidence="1">
    <location>
        <begin position="616"/>
        <end position="657"/>
    </location>
</feature>
<feature type="region of interest" description="Disordered" evidence="1">
    <location>
        <begin position="142"/>
        <end position="171"/>
    </location>
</feature>
<evidence type="ECO:0000313" key="3">
    <source>
        <dbReference type="EMBL" id="ODV75218.1"/>
    </source>
</evidence>
<reference evidence="2" key="1">
    <citation type="submission" date="2014-12" db="EMBL/GenBank/DDBJ databases">
        <authorList>
            <person name="Jaenicke S."/>
        </authorList>
    </citation>
    <scope>NUCLEOTIDE SEQUENCE [LARGE SCALE GENOMIC DNA]</scope>
    <source>
        <strain evidence="2">CBS1600</strain>
    </source>
</reference>
<dbReference type="PROSITE" id="PS51354">
    <property type="entry name" value="GLUTAREDOXIN_2"/>
    <property type="match status" value="1"/>
</dbReference>
<feature type="compositionally biased region" description="Polar residues" evidence="1">
    <location>
        <begin position="186"/>
        <end position="196"/>
    </location>
</feature>
<organism evidence="2 4">
    <name type="scientific">Cyberlindnera jadinii (strain ATCC 18201 / CBS 1600 / BCRC 20928 / JCM 3617 / NBRC 0987 / NRRL Y-1542)</name>
    <name type="common">Torula yeast</name>
    <name type="synonym">Candida utilis</name>
    <dbReference type="NCBI Taxonomy" id="983966"/>
    <lineage>
        <taxon>Eukaryota</taxon>
        <taxon>Fungi</taxon>
        <taxon>Dikarya</taxon>
        <taxon>Ascomycota</taxon>
        <taxon>Saccharomycotina</taxon>
        <taxon>Saccharomycetes</taxon>
        <taxon>Phaffomycetales</taxon>
        <taxon>Phaffomycetaceae</taxon>
        <taxon>Cyberlindnera</taxon>
    </lineage>
</organism>
<evidence type="ECO:0000313" key="5">
    <source>
        <dbReference type="Proteomes" id="UP000094389"/>
    </source>
</evidence>
<feature type="compositionally biased region" description="Acidic residues" evidence="1">
    <location>
        <begin position="810"/>
        <end position="827"/>
    </location>
</feature>
<dbReference type="EMBL" id="KV453926">
    <property type="protein sequence ID" value="ODV75218.1"/>
    <property type="molecule type" value="Genomic_DNA"/>
</dbReference>
<feature type="compositionally biased region" description="Basic and acidic residues" evidence="1">
    <location>
        <begin position="690"/>
        <end position="700"/>
    </location>
</feature>
<feature type="compositionally biased region" description="Basic and acidic residues" evidence="1">
    <location>
        <begin position="829"/>
        <end position="840"/>
    </location>
</feature>
<evidence type="ECO:0000313" key="4">
    <source>
        <dbReference type="Proteomes" id="UP000038830"/>
    </source>
</evidence>
<feature type="compositionally biased region" description="Basic and acidic residues" evidence="1">
    <location>
        <begin position="760"/>
        <end position="774"/>
    </location>
</feature>
<feature type="compositionally biased region" description="Polar residues" evidence="1">
    <location>
        <begin position="531"/>
        <end position="540"/>
    </location>
</feature>
<feature type="compositionally biased region" description="Basic and acidic residues" evidence="1">
    <location>
        <begin position="39"/>
        <end position="50"/>
    </location>
</feature>
<dbReference type="Proteomes" id="UP000038830">
    <property type="component" value="Unassembled WGS sequence"/>
</dbReference>
<accession>A0A0H5C3T7</accession>
<protein>
    <submittedName>
        <fullName evidence="2">Uncharacterized protein</fullName>
    </submittedName>
</protein>
<feature type="compositionally biased region" description="Low complexity" evidence="1">
    <location>
        <begin position="151"/>
        <end position="165"/>
    </location>
</feature>
<feature type="compositionally biased region" description="Low complexity" evidence="1">
    <location>
        <begin position="120"/>
        <end position="129"/>
    </location>
</feature>
<gene>
    <name evidence="2" type="ORF">BN1211_2735</name>
    <name evidence="3" type="ORF">CYBJADRAFT_160666</name>
</gene>
<dbReference type="InterPro" id="IPR036249">
    <property type="entry name" value="Thioredoxin-like_sf"/>
</dbReference>
<feature type="compositionally biased region" description="Basic and acidic residues" evidence="1">
    <location>
        <begin position="593"/>
        <end position="611"/>
    </location>
</feature>
<evidence type="ECO:0000256" key="1">
    <source>
        <dbReference type="SAM" id="MobiDB-lite"/>
    </source>
</evidence>
<feature type="region of interest" description="Disordered" evidence="1">
    <location>
        <begin position="412"/>
        <end position="787"/>
    </location>
</feature>
<accession>A0A1E4S6W7</accession>
<dbReference type="RefSeq" id="XP_020072257.1">
    <property type="nucleotide sequence ID" value="XM_020213547.1"/>
</dbReference>
<feature type="compositionally biased region" description="Basic and acidic residues" evidence="1">
    <location>
        <begin position="870"/>
        <end position="882"/>
    </location>
</feature>
<feature type="region of interest" description="Disordered" evidence="1">
    <location>
        <begin position="186"/>
        <end position="223"/>
    </location>
</feature>
<name>A0A0H5C3T7_CYBJN</name>
<feature type="compositionally biased region" description="Low complexity" evidence="1">
    <location>
        <begin position="673"/>
        <end position="687"/>
    </location>
</feature>
<feature type="compositionally biased region" description="Acidic residues" evidence="1">
    <location>
        <begin position="719"/>
        <end position="728"/>
    </location>
</feature>
<feature type="compositionally biased region" description="Basic and acidic residues" evidence="1">
    <location>
        <begin position="435"/>
        <end position="464"/>
    </location>
</feature>
<dbReference type="SUPFAM" id="SSF52833">
    <property type="entry name" value="Thioredoxin-like"/>
    <property type="match status" value="1"/>
</dbReference>
<dbReference type="GeneID" id="30987943"/>
<feature type="compositionally biased region" description="Polar residues" evidence="1">
    <location>
        <begin position="549"/>
        <end position="561"/>
    </location>
</feature>
<feature type="region of interest" description="Disordered" evidence="1">
    <location>
        <begin position="21"/>
        <end position="50"/>
    </location>
</feature>
<feature type="compositionally biased region" description="Basic and acidic residues" evidence="1">
    <location>
        <begin position="482"/>
        <end position="495"/>
    </location>
</feature>
<feature type="region of interest" description="Disordered" evidence="1">
    <location>
        <begin position="799"/>
        <end position="882"/>
    </location>
</feature>
<dbReference type="EMBL" id="CDQK01000003">
    <property type="protein sequence ID" value="CEP22377.1"/>
    <property type="molecule type" value="Genomic_DNA"/>
</dbReference>
<feature type="compositionally biased region" description="Basic and acidic residues" evidence="1">
    <location>
        <begin position="729"/>
        <end position="750"/>
    </location>
</feature>
<keyword evidence="5" id="KW-1185">Reference proteome</keyword>
<dbReference type="AlphaFoldDB" id="A0A0H5C3T7"/>
<reference evidence="3 5" key="3">
    <citation type="journal article" date="2016" name="Proc. Natl. Acad. Sci. U.S.A.">
        <title>Comparative genomics of biotechnologically important yeasts.</title>
        <authorList>
            <person name="Riley R."/>
            <person name="Haridas S."/>
            <person name="Wolfe K.H."/>
            <person name="Lopes M.R."/>
            <person name="Hittinger C.T."/>
            <person name="Goeker M."/>
            <person name="Salamov A.A."/>
            <person name="Wisecaver J.H."/>
            <person name="Long T.M."/>
            <person name="Calvey C.H."/>
            <person name="Aerts A.L."/>
            <person name="Barry K.W."/>
            <person name="Choi C."/>
            <person name="Clum A."/>
            <person name="Coughlan A.Y."/>
            <person name="Deshpande S."/>
            <person name="Douglass A.P."/>
            <person name="Hanson S.J."/>
            <person name="Klenk H.-P."/>
            <person name="LaButti K.M."/>
            <person name="Lapidus A."/>
            <person name="Lindquist E.A."/>
            <person name="Lipzen A.M."/>
            <person name="Meier-Kolthoff J.P."/>
            <person name="Ohm R.A."/>
            <person name="Otillar R.P."/>
            <person name="Pangilinan J.L."/>
            <person name="Peng Y."/>
            <person name="Rokas A."/>
            <person name="Rosa C.A."/>
            <person name="Scheuner C."/>
            <person name="Sibirny A.A."/>
            <person name="Slot J.C."/>
            <person name="Stielow J.B."/>
            <person name="Sun H."/>
            <person name="Kurtzman C.P."/>
            <person name="Blackwell M."/>
            <person name="Grigoriev I.V."/>
            <person name="Jeffries T.W."/>
        </authorList>
    </citation>
    <scope>NUCLEOTIDE SEQUENCE [LARGE SCALE GENOMIC DNA]</scope>
    <source>
        <strain evidence="5">ATCC 18201 / CBS 1600 / BCRC 20928 / JCM 3617 / NBRC 0987 / NRRL Y-1542</strain>
        <strain evidence="3">NRRL Y-1542</strain>
    </source>
</reference>
<sequence length="989" mass="107996">MPSKGEVPSLVGASVRSVKLESDYDEASYRSPSRSAHKVTRDERTGEKHYTTVNELASEGALLNDEFEYDELLDDTGKVKQGVSGAVIVDASSSPSKDKPASAKVASTDDDVLAAKKDPSGSGDESSSSFVVVDAVSDKLHRPDLVADTPSLSSAAASEGSSIYSLKNQDSGMSLEDLIDSQIASMSAMTSDLQKSISEKRMGGRSRSRPQMKSSLSQSIIPTSVIENDSLQQVPAGAPEGMESPLVQSRSQSMAAPVSRSKDVTVERPHLAKGDSYKGTVEYAHETRTGRAADRTLDTFRSFRAGSRDYLRSVSRSRSRVNEERQVTNEDLLNEGVLINDELDHVPELVDRIDSVAEEADLSSRKNDSRSAFSDLKRTSISIFEEKLNEDENEVITSAPQGDVEDEVDIIEKSENENAKKSLADIEASAVTEQPTEKKAVVKEQEPEAVEQKAHEISSLKDEDSVVVGAPEGDVEDEEDAIKELKSDAAKKSLAEVEPLTVETTARTVKAEDSETTDASIVEDDSLKAATISSVETETSAKPADASIVTANASETVQTTSKTDDTEKQSTKVGLETAITDNLNTSISDEETETVKDLEVPKSVSEGEKSGIQEGPEGDEEADKEDGEQEEEKDDKEDDKQEDEEDVKQEEEQEDRDEDKTVEDTAVEPSNDSNETSISETETPTESVNFDEKTAADSDTKSVAVEESESIEESVPVNLEDEESDIVEESVKDTRPLEDSKALKDVDPVEKASLNVPSVETDKPDLDDLSDDKSIGQLSEGVSKLSVADATEKLISEIEGVLGADVTKENEDEVDQEAENLADENEENCSSKELESRESVDETEEPEEVTSKKLETDESEETVSKNEPASVDKAKVDDGFDDLHEPSKDEIIELLKDEPVYIFTSLAGGGFFMPQRTNKLATILTANRIPFTYRDLGTDEEARNVWRRYSKGRSPPGVVRGKDDIIGNWEEIEEANEDYRVRELIYETL</sequence>
<dbReference type="OMA" id="DKTEQGD"/>
<feature type="compositionally biased region" description="Polar residues" evidence="1">
    <location>
        <begin position="211"/>
        <end position="223"/>
    </location>
</feature>
<reference evidence="4" key="2">
    <citation type="journal article" date="2015" name="J. Biotechnol.">
        <title>The structure of the Cyberlindnera jadinii genome and its relation to Candida utilis analyzed by the occurrence of single nucleotide polymorphisms.</title>
        <authorList>
            <person name="Rupp O."/>
            <person name="Brinkrolf K."/>
            <person name="Buerth C."/>
            <person name="Kunigo M."/>
            <person name="Schneider J."/>
            <person name="Jaenicke S."/>
            <person name="Goesmann A."/>
            <person name="Puehler A."/>
            <person name="Jaeger K.-E."/>
            <person name="Ernst J.F."/>
        </authorList>
    </citation>
    <scope>NUCLEOTIDE SEQUENCE [LARGE SCALE GENOMIC DNA]</scope>
    <source>
        <strain evidence="4">ATCC 18201 / CBS 1600 / BCRC 20928 / JCM 3617 / NBRC 0987 / NRRL Y-1542</strain>
    </source>
</reference>
<evidence type="ECO:0000313" key="2">
    <source>
        <dbReference type="EMBL" id="CEP22377.1"/>
    </source>
</evidence>
<feature type="region of interest" description="Disordered" evidence="1">
    <location>
        <begin position="88"/>
        <end position="129"/>
    </location>
</feature>